<sequence length="515" mass="55435">MNPVVLIFLVFYYVVVVGIGFWAVKKGGAKDLEGYLLGGRKVGPLVTAMTLQSTSMSGYMFLGGGSAGYTTGYWSIWYAVGDIGGGVVNLSVIGRRMRKLSKILGSLTSIEYLEHRYPHAATRLISGSLSVFLLFFYVLAQFIAGGKGMALVTGLPYGAALAIAVGIIMLYTFMGGYFAVAYTDFFQSMVMVIGMIWIFAATMINVGGFTAVNESIAQIDPTYLSIWGKDLANQYAWSDLLGAVLIFSVGYMGWPHVVTRHMAMESPKTARLAGVYSTIWNLFFVTAPYLLGIFAIIVLPNLADPEMAIFTLASELLPAAVTGIVMAAIMAAIMSTADSILLQVGTIASRDIFQRFFHPKATDHQMVWVSRILVLIFGIVGLIIAVFNPPGVFAVTIFTTSVLGSAFLPAYVCAVWWKKANTPGALSSIIGGALSAFLFEKLGTGIDPMLGGLIVSWLLIIIVSKATQKSHPVADYIVKAMDEAIKIGPIPKDMLAKSDFNLAQEASGINKKIDK</sequence>
<dbReference type="PROSITE" id="PS50283">
    <property type="entry name" value="NA_SOLUT_SYMP_3"/>
    <property type="match status" value="1"/>
</dbReference>
<dbReference type="Pfam" id="PF00474">
    <property type="entry name" value="SSF"/>
    <property type="match status" value="1"/>
</dbReference>
<proteinExistence type="inferred from homology"/>
<organism evidence="15 16">
    <name type="scientific">Candidatus Thalassospirochaeta sargassi</name>
    <dbReference type="NCBI Taxonomy" id="3119039"/>
    <lineage>
        <taxon>Bacteria</taxon>
        <taxon>Pseudomonadati</taxon>
        <taxon>Spirochaetota</taxon>
        <taxon>Spirochaetia</taxon>
        <taxon>Spirochaetales</taxon>
        <taxon>Spirochaetaceae</taxon>
        <taxon>Candidatus Thalassospirochaeta</taxon>
    </lineage>
</organism>
<feature type="transmembrane region" description="Helical" evidence="14">
    <location>
        <begin position="232"/>
        <end position="254"/>
    </location>
</feature>
<evidence type="ECO:0000313" key="15">
    <source>
        <dbReference type="EMBL" id="MDC7227068.1"/>
    </source>
</evidence>
<feature type="transmembrane region" description="Helical" evidence="14">
    <location>
        <begin position="393"/>
        <end position="417"/>
    </location>
</feature>
<evidence type="ECO:0000256" key="13">
    <source>
        <dbReference type="RuleBase" id="RU362091"/>
    </source>
</evidence>
<keyword evidence="10 14" id="KW-0472">Membrane</keyword>
<gene>
    <name evidence="15" type="ORF">PQJ61_09935</name>
</gene>
<dbReference type="EMBL" id="JAQQAL010000022">
    <property type="protein sequence ID" value="MDC7227068.1"/>
    <property type="molecule type" value="Genomic_DNA"/>
</dbReference>
<dbReference type="GO" id="GO:0005298">
    <property type="term" value="F:proline:sodium symporter activity"/>
    <property type="evidence" value="ECO:0007669"/>
    <property type="project" value="UniProtKB-UniRule"/>
</dbReference>
<evidence type="ECO:0000256" key="9">
    <source>
        <dbReference type="ARBA" id="ARBA00023065"/>
    </source>
</evidence>
<dbReference type="GO" id="GO:0005886">
    <property type="term" value="C:plasma membrane"/>
    <property type="evidence" value="ECO:0007669"/>
    <property type="project" value="UniProtKB-SubCell"/>
</dbReference>
<reference evidence="15 16" key="1">
    <citation type="submission" date="2022-12" db="EMBL/GenBank/DDBJ databases">
        <title>Metagenome assembled genome from gulf of manar.</title>
        <authorList>
            <person name="Kohli P."/>
            <person name="Pk S."/>
            <person name="Venkata Ramana C."/>
            <person name="Sasikala C."/>
        </authorList>
    </citation>
    <scope>NUCLEOTIDE SEQUENCE [LARGE SCALE GENOMIC DNA]</scope>
    <source>
        <strain evidence="15">JB008</strain>
    </source>
</reference>
<evidence type="ECO:0000256" key="10">
    <source>
        <dbReference type="ARBA" id="ARBA00023136"/>
    </source>
</evidence>
<evidence type="ECO:0000313" key="16">
    <source>
        <dbReference type="Proteomes" id="UP001221217"/>
    </source>
</evidence>
<dbReference type="AlphaFoldDB" id="A0AAJ1ID20"/>
<dbReference type="PROSITE" id="PS00457">
    <property type="entry name" value="NA_SOLUT_SYMP_2"/>
    <property type="match status" value="1"/>
</dbReference>
<comment type="similarity">
    <text evidence="2 13">Belongs to the sodium:solute symporter (SSF) (TC 2.A.21) family.</text>
</comment>
<evidence type="ECO:0000256" key="5">
    <source>
        <dbReference type="ARBA" id="ARBA00022692"/>
    </source>
</evidence>
<keyword evidence="11 14" id="KW-0739">Sodium transport</keyword>
<dbReference type="Proteomes" id="UP001221217">
    <property type="component" value="Unassembled WGS sequence"/>
</dbReference>
<keyword evidence="14" id="KW-0029">Amino-acid transport</keyword>
<protein>
    <recommendedName>
        <fullName evidence="14">Sodium/proline symporter</fullName>
    </recommendedName>
    <alternativeName>
        <fullName evidence="14">Proline permease</fullName>
    </alternativeName>
</protein>
<dbReference type="NCBIfam" id="TIGR00813">
    <property type="entry name" value="sss"/>
    <property type="match status" value="1"/>
</dbReference>
<name>A0AAJ1ID20_9SPIO</name>
<dbReference type="InterPro" id="IPR050277">
    <property type="entry name" value="Sodium:Solute_Symporter"/>
</dbReference>
<dbReference type="Gene3D" id="1.20.1730.10">
    <property type="entry name" value="Sodium/glucose cotransporter"/>
    <property type="match status" value="1"/>
</dbReference>
<feature type="transmembrane region" description="Helical" evidence="14">
    <location>
        <begin position="445"/>
        <end position="463"/>
    </location>
</feature>
<keyword evidence="5 14" id="KW-0812">Transmembrane</keyword>
<keyword evidence="6 14" id="KW-0769">Symport</keyword>
<evidence type="ECO:0000256" key="4">
    <source>
        <dbReference type="ARBA" id="ARBA00022475"/>
    </source>
</evidence>
<dbReference type="CDD" id="cd11475">
    <property type="entry name" value="SLC5sbd_PutP"/>
    <property type="match status" value="1"/>
</dbReference>
<keyword evidence="8 14" id="KW-0915">Sodium</keyword>
<keyword evidence="3 14" id="KW-0813">Transport</keyword>
<comment type="catalytic activity">
    <reaction evidence="12">
        <text>L-proline(in) + Na(+)(in) = L-proline(out) + Na(+)(out)</text>
        <dbReference type="Rhea" id="RHEA:28967"/>
        <dbReference type="ChEBI" id="CHEBI:29101"/>
        <dbReference type="ChEBI" id="CHEBI:60039"/>
    </reaction>
</comment>
<feature type="transmembrane region" description="Helical" evidence="14">
    <location>
        <begin position="192"/>
        <end position="212"/>
    </location>
</feature>
<evidence type="ECO:0000256" key="3">
    <source>
        <dbReference type="ARBA" id="ARBA00022448"/>
    </source>
</evidence>
<keyword evidence="4 14" id="KW-1003">Cell membrane</keyword>
<dbReference type="InterPro" id="IPR038377">
    <property type="entry name" value="Na/Glc_symporter_sf"/>
</dbReference>
<dbReference type="GO" id="GO:0031402">
    <property type="term" value="F:sodium ion binding"/>
    <property type="evidence" value="ECO:0007669"/>
    <property type="project" value="UniProtKB-UniRule"/>
</dbReference>
<feature type="transmembrane region" description="Helical" evidence="14">
    <location>
        <begin position="275"/>
        <end position="299"/>
    </location>
</feature>
<feature type="transmembrane region" description="Helical" evidence="14">
    <location>
        <begin position="424"/>
        <end position="439"/>
    </location>
</feature>
<dbReference type="GO" id="GO:0015824">
    <property type="term" value="P:proline transport"/>
    <property type="evidence" value="ECO:0007669"/>
    <property type="project" value="UniProtKB-UniRule"/>
</dbReference>
<dbReference type="InterPro" id="IPR011851">
    <property type="entry name" value="Na/Pro_symporter"/>
</dbReference>
<feature type="transmembrane region" description="Helical" evidence="14">
    <location>
        <begin position="6"/>
        <end position="24"/>
    </location>
</feature>
<comment type="subcellular location">
    <subcellularLocation>
        <location evidence="1 14">Cell membrane</location>
        <topology evidence="1 14">Multi-pass membrane protein</topology>
    </subcellularLocation>
</comment>
<keyword evidence="9 14" id="KW-0406">Ion transport</keyword>
<feature type="transmembrane region" description="Helical" evidence="14">
    <location>
        <begin position="124"/>
        <end position="144"/>
    </location>
</feature>
<evidence type="ECO:0000256" key="11">
    <source>
        <dbReference type="ARBA" id="ARBA00023201"/>
    </source>
</evidence>
<dbReference type="PANTHER" id="PTHR48086">
    <property type="entry name" value="SODIUM/PROLINE SYMPORTER-RELATED"/>
    <property type="match status" value="1"/>
</dbReference>
<dbReference type="InterPro" id="IPR001734">
    <property type="entry name" value="Na/solute_symporter"/>
</dbReference>
<feature type="transmembrane region" description="Helical" evidence="14">
    <location>
        <begin position="366"/>
        <end position="387"/>
    </location>
</feature>
<feature type="transmembrane region" description="Helical" evidence="14">
    <location>
        <begin position="156"/>
        <end position="180"/>
    </location>
</feature>
<evidence type="ECO:0000256" key="12">
    <source>
        <dbReference type="ARBA" id="ARBA00033708"/>
    </source>
</evidence>
<feature type="transmembrane region" description="Helical" evidence="14">
    <location>
        <begin position="319"/>
        <end position="345"/>
    </location>
</feature>
<evidence type="ECO:0000256" key="2">
    <source>
        <dbReference type="ARBA" id="ARBA00006434"/>
    </source>
</evidence>
<keyword evidence="7 14" id="KW-1133">Transmembrane helix</keyword>
<evidence type="ECO:0000256" key="6">
    <source>
        <dbReference type="ARBA" id="ARBA00022847"/>
    </source>
</evidence>
<evidence type="ECO:0000256" key="7">
    <source>
        <dbReference type="ARBA" id="ARBA00022989"/>
    </source>
</evidence>
<evidence type="ECO:0000256" key="14">
    <source>
        <dbReference type="RuleBase" id="RU366012"/>
    </source>
</evidence>
<evidence type="ECO:0000256" key="8">
    <source>
        <dbReference type="ARBA" id="ARBA00023053"/>
    </source>
</evidence>
<feature type="transmembrane region" description="Helical" evidence="14">
    <location>
        <begin position="74"/>
        <end position="93"/>
    </location>
</feature>
<accession>A0AAJ1ID20</accession>
<evidence type="ECO:0000256" key="1">
    <source>
        <dbReference type="ARBA" id="ARBA00004651"/>
    </source>
</evidence>
<dbReference type="PANTHER" id="PTHR48086:SF3">
    <property type="entry name" value="SODIUM_PROLINE SYMPORTER"/>
    <property type="match status" value="1"/>
</dbReference>
<dbReference type="InterPro" id="IPR018212">
    <property type="entry name" value="Na/solute_symporter_CS"/>
</dbReference>
<comment type="caution">
    <text evidence="15">The sequence shown here is derived from an EMBL/GenBank/DDBJ whole genome shotgun (WGS) entry which is preliminary data.</text>
</comment>
<comment type="function">
    <text evidence="14">Catalyzes the sodium-dependent uptake of extracellular L-proline.</text>
</comment>